<feature type="region of interest" description="Disordered" evidence="1">
    <location>
        <begin position="40"/>
        <end position="63"/>
    </location>
</feature>
<feature type="chain" id="PRO_5015133380" evidence="2">
    <location>
        <begin position="18"/>
        <end position="84"/>
    </location>
</feature>
<proteinExistence type="predicted"/>
<feature type="signal peptide" evidence="2">
    <location>
        <begin position="1"/>
        <end position="17"/>
    </location>
</feature>
<evidence type="ECO:0000256" key="1">
    <source>
        <dbReference type="SAM" id="MobiDB-lite"/>
    </source>
</evidence>
<evidence type="ECO:0000256" key="2">
    <source>
        <dbReference type="SAM" id="SignalP"/>
    </source>
</evidence>
<reference evidence="3" key="1">
    <citation type="submission" date="2018-02" db="EMBL/GenBank/DDBJ databases">
        <title>Rhizophora mucronata_Transcriptome.</title>
        <authorList>
            <person name="Meera S.P."/>
            <person name="Sreeshan A."/>
            <person name="Augustine A."/>
        </authorList>
    </citation>
    <scope>NUCLEOTIDE SEQUENCE</scope>
    <source>
        <tissue evidence="3">Leaf</tissue>
    </source>
</reference>
<feature type="compositionally biased region" description="Basic and acidic residues" evidence="1">
    <location>
        <begin position="43"/>
        <end position="52"/>
    </location>
</feature>
<evidence type="ECO:0000313" key="3">
    <source>
        <dbReference type="EMBL" id="MBX25512.1"/>
    </source>
</evidence>
<sequence length="84" mass="9274">MIATSLKAVVFWSGEIAVLICLDAEYMCFTNGIRLINHSPSKKTVEPNHDEANMPTKKMKSSDVINPRPVETIHVGNTDSVMSL</sequence>
<accession>A0A2P2M5L9</accession>
<dbReference type="EMBL" id="GGEC01045028">
    <property type="protein sequence ID" value="MBX25512.1"/>
    <property type="molecule type" value="Transcribed_RNA"/>
</dbReference>
<keyword evidence="2" id="KW-0732">Signal</keyword>
<name>A0A2P2M5L9_RHIMU</name>
<dbReference type="AlphaFoldDB" id="A0A2P2M5L9"/>
<protein>
    <submittedName>
        <fullName evidence="3">Uncharacterized protein</fullName>
    </submittedName>
</protein>
<organism evidence="3">
    <name type="scientific">Rhizophora mucronata</name>
    <name type="common">Asiatic mangrove</name>
    <dbReference type="NCBI Taxonomy" id="61149"/>
    <lineage>
        <taxon>Eukaryota</taxon>
        <taxon>Viridiplantae</taxon>
        <taxon>Streptophyta</taxon>
        <taxon>Embryophyta</taxon>
        <taxon>Tracheophyta</taxon>
        <taxon>Spermatophyta</taxon>
        <taxon>Magnoliopsida</taxon>
        <taxon>eudicotyledons</taxon>
        <taxon>Gunneridae</taxon>
        <taxon>Pentapetalae</taxon>
        <taxon>rosids</taxon>
        <taxon>fabids</taxon>
        <taxon>Malpighiales</taxon>
        <taxon>Rhizophoraceae</taxon>
        <taxon>Rhizophora</taxon>
    </lineage>
</organism>